<feature type="transmembrane region" description="Helical" evidence="1">
    <location>
        <begin position="15"/>
        <end position="32"/>
    </location>
</feature>
<accession>A0A0N0P3C1</accession>
<keyword evidence="1 2" id="KW-0812">Transmembrane</keyword>
<dbReference type="EMBL" id="LJSK01000306">
    <property type="protein sequence ID" value="KPI83956.1"/>
    <property type="molecule type" value="Genomic_DNA"/>
</dbReference>
<proteinExistence type="predicted"/>
<keyword evidence="1" id="KW-0472">Membrane</keyword>
<sequence length="172" mass="20066">MAEADRKKWNFRIRLIMYYVFALAYLAGALDFGIEHHNYWACTGFAVVLLFIALRIVLFVTPQWRLYQIFPPGSFTRIAYQTFFLTACLTGVGLGLWLMARGIQHHQSWTSESYFCAMTGMWMWAKWAYFVTVPIYELREDTLEEESLIILGLAEPTTLTCEVNEPLMNKEH</sequence>
<evidence type="ECO:0000256" key="1">
    <source>
        <dbReference type="SAM" id="Phobius"/>
    </source>
</evidence>
<reference evidence="2 3" key="1">
    <citation type="journal article" date="2015" name="PLoS Pathog.">
        <title>Leptomonas seymouri: Adaptations to the Dixenous Life Cycle Analyzed by Genome Sequencing, Transcriptome Profiling and Co-infection with Leishmania donovani.</title>
        <authorList>
            <person name="Kraeva N."/>
            <person name="Butenko A."/>
            <person name="Hlavacova J."/>
            <person name="Kostygov A."/>
            <person name="Myskova J."/>
            <person name="Grybchuk D."/>
            <person name="Lestinova T."/>
            <person name="Votypka J."/>
            <person name="Volf P."/>
            <person name="Opperdoes F."/>
            <person name="Flegontov P."/>
            <person name="Lukes J."/>
            <person name="Yurchenko V."/>
        </authorList>
    </citation>
    <scope>NUCLEOTIDE SEQUENCE [LARGE SCALE GENOMIC DNA]</scope>
    <source>
        <strain evidence="2 3">ATCC 30220</strain>
    </source>
</reference>
<keyword evidence="1" id="KW-1133">Transmembrane helix</keyword>
<evidence type="ECO:0000313" key="2">
    <source>
        <dbReference type="EMBL" id="KPI83956.1"/>
    </source>
</evidence>
<feature type="transmembrane region" description="Helical" evidence="1">
    <location>
        <begin position="39"/>
        <end position="58"/>
    </location>
</feature>
<dbReference type="OMA" id="TFRIWLA"/>
<dbReference type="VEuPathDB" id="TriTrypDB:Lsey_0306_0130"/>
<feature type="transmembrane region" description="Helical" evidence="1">
    <location>
        <begin position="78"/>
        <end position="100"/>
    </location>
</feature>
<comment type="caution">
    <text evidence="2">The sequence shown here is derived from an EMBL/GenBank/DDBJ whole genome shotgun (WGS) entry which is preliminary data.</text>
</comment>
<dbReference type="Proteomes" id="UP000038009">
    <property type="component" value="Unassembled WGS sequence"/>
</dbReference>
<protein>
    <submittedName>
        <fullName evidence="2">Putative multi-pass transmembrane protein</fullName>
    </submittedName>
</protein>
<name>A0A0N0P3C1_LEPSE</name>
<gene>
    <name evidence="2" type="ORF">ABL78_7011</name>
</gene>
<dbReference type="OrthoDB" id="243763at2759"/>
<dbReference type="AlphaFoldDB" id="A0A0N0P3C1"/>
<keyword evidence="3" id="KW-1185">Reference proteome</keyword>
<organism evidence="2 3">
    <name type="scientific">Leptomonas seymouri</name>
    <dbReference type="NCBI Taxonomy" id="5684"/>
    <lineage>
        <taxon>Eukaryota</taxon>
        <taxon>Discoba</taxon>
        <taxon>Euglenozoa</taxon>
        <taxon>Kinetoplastea</taxon>
        <taxon>Metakinetoplastina</taxon>
        <taxon>Trypanosomatida</taxon>
        <taxon>Trypanosomatidae</taxon>
        <taxon>Leishmaniinae</taxon>
        <taxon>Leptomonas</taxon>
    </lineage>
</organism>
<evidence type="ECO:0000313" key="3">
    <source>
        <dbReference type="Proteomes" id="UP000038009"/>
    </source>
</evidence>